<evidence type="ECO:0000313" key="1">
    <source>
        <dbReference type="EMBL" id="KAF6200525.1"/>
    </source>
</evidence>
<evidence type="ECO:0000313" key="2">
    <source>
        <dbReference type="Proteomes" id="UP000466442"/>
    </source>
</evidence>
<gene>
    <name evidence="1" type="ORF">GE061_004968</name>
</gene>
<protein>
    <submittedName>
        <fullName evidence="1">Uncharacterized protein</fullName>
    </submittedName>
</protein>
<comment type="caution">
    <text evidence="1">The sequence shown here is derived from an EMBL/GenBank/DDBJ whole genome shotgun (WGS) entry which is preliminary data.</text>
</comment>
<dbReference type="InterPro" id="IPR051553">
    <property type="entry name" value="Ran_GTPase-activating"/>
</dbReference>
<dbReference type="Proteomes" id="UP000466442">
    <property type="component" value="Unassembled WGS sequence"/>
</dbReference>
<dbReference type="OrthoDB" id="10253607at2759"/>
<dbReference type="Gene3D" id="2.130.10.30">
    <property type="entry name" value="Regulator of chromosome condensation 1/beta-lactamase-inhibitor protein II"/>
    <property type="match status" value="2"/>
</dbReference>
<dbReference type="AlphaFoldDB" id="A0A6A4J4Q6"/>
<dbReference type="PANTHER" id="PTHR45982:SF1">
    <property type="entry name" value="REGULATOR OF CHROMOSOME CONDENSATION"/>
    <property type="match status" value="1"/>
</dbReference>
<keyword evidence="2" id="KW-1185">Reference proteome</keyword>
<dbReference type="InterPro" id="IPR009091">
    <property type="entry name" value="RCC1/BLIP-II"/>
</dbReference>
<dbReference type="PANTHER" id="PTHR45982">
    <property type="entry name" value="REGULATOR OF CHROMOSOME CONDENSATION"/>
    <property type="match status" value="1"/>
</dbReference>
<dbReference type="SUPFAM" id="SSF50985">
    <property type="entry name" value="RCC1/BLIP-II"/>
    <property type="match status" value="1"/>
</dbReference>
<dbReference type="EMBL" id="WIXP02000013">
    <property type="protein sequence ID" value="KAF6200525.1"/>
    <property type="molecule type" value="Genomic_DNA"/>
</dbReference>
<sequence length="422" mass="46241">MSLPKNITAVEFNRLELAVTQDELAQYPLMERLSKHEREKVVSFNVFVRPSNNISVFFITCDDKVYGMGENGYEVNILAMEDRLFRCDQVHRPALVKGLSSKNIKSVNIGGVIGAALDHDGALYWWGKDVTWRIDDVRLPEPAGYGNTKFTSFCCGHAMLAAINDKGQVFVCGPFDYNSRNYMYTHEIKFDQPVVSLSCGLSHLALVTDGRAYTIGLGTQGQRGVPLYPSSSFTPRNNQRDKQTEVVLNEPCKFVVCGPFSTFFVTASGKLWACGANCAQYGYLGVSSKAPIIKIPQLVAINSAVKHMLTTCDPVDYCTSLAFTDDGLYSWNGEGVGMPCKVNGDEAHFVSTISPHNVMIRVVHPSPPGPVTLSDLLLGKLDVATMLIKDLHLELEKLNGSQGDETAPNIESLALANSKVLA</sequence>
<name>A0A6A4J4Q6_APOLU</name>
<organism evidence="1 2">
    <name type="scientific">Apolygus lucorum</name>
    <name type="common">Small green plant bug</name>
    <name type="synonym">Lygocoris lucorum</name>
    <dbReference type="NCBI Taxonomy" id="248454"/>
    <lineage>
        <taxon>Eukaryota</taxon>
        <taxon>Metazoa</taxon>
        <taxon>Ecdysozoa</taxon>
        <taxon>Arthropoda</taxon>
        <taxon>Hexapoda</taxon>
        <taxon>Insecta</taxon>
        <taxon>Pterygota</taxon>
        <taxon>Neoptera</taxon>
        <taxon>Paraneoptera</taxon>
        <taxon>Hemiptera</taxon>
        <taxon>Heteroptera</taxon>
        <taxon>Panheteroptera</taxon>
        <taxon>Cimicomorpha</taxon>
        <taxon>Miridae</taxon>
        <taxon>Mirini</taxon>
        <taxon>Apolygus</taxon>
    </lineage>
</organism>
<proteinExistence type="predicted"/>
<reference evidence="1" key="1">
    <citation type="journal article" date="2021" name="Mol. Ecol. Resour.">
        <title>Apolygus lucorum genome provides insights into omnivorousness and mesophyll feeding.</title>
        <authorList>
            <person name="Liu Y."/>
            <person name="Liu H."/>
            <person name="Wang H."/>
            <person name="Huang T."/>
            <person name="Liu B."/>
            <person name="Yang B."/>
            <person name="Yin L."/>
            <person name="Li B."/>
            <person name="Zhang Y."/>
            <person name="Zhang S."/>
            <person name="Jiang F."/>
            <person name="Zhang X."/>
            <person name="Ren Y."/>
            <person name="Wang B."/>
            <person name="Wang S."/>
            <person name="Lu Y."/>
            <person name="Wu K."/>
            <person name="Fan W."/>
            <person name="Wang G."/>
        </authorList>
    </citation>
    <scope>NUCLEOTIDE SEQUENCE</scope>
    <source>
        <strain evidence="1">12Hb</strain>
    </source>
</reference>
<accession>A0A6A4J4Q6</accession>